<proteinExistence type="predicted"/>
<dbReference type="EMBL" id="BMRP01000002">
    <property type="protein sequence ID" value="GGU48285.1"/>
    <property type="molecule type" value="Genomic_DNA"/>
</dbReference>
<organism evidence="2 3">
    <name type="scientific">Streptomyces albospinus</name>
    <dbReference type="NCBI Taxonomy" id="285515"/>
    <lineage>
        <taxon>Bacteria</taxon>
        <taxon>Bacillati</taxon>
        <taxon>Actinomycetota</taxon>
        <taxon>Actinomycetes</taxon>
        <taxon>Kitasatosporales</taxon>
        <taxon>Streptomycetaceae</taxon>
        <taxon>Streptomyces</taxon>
    </lineage>
</organism>
<reference evidence="3" key="1">
    <citation type="journal article" date="2019" name="Int. J. Syst. Evol. Microbiol.">
        <title>The Global Catalogue of Microorganisms (GCM) 10K type strain sequencing project: providing services to taxonomists for standard genome sequencing and annotation.</title>
        <authorList>
            <consortium name="The Broad Institute Genomics Platform"/>
            <consortium name="The Broad Institute Genome Sequencing Center for Infectious Disease"/>
            <person name="Wu L."/>
            <person name="Ma J."/>
        </authorList>
    </citation>
    <scope>NUCLEOTIDE SEQUENCE [LARGE SCALE GENOMIC DNA]</scope>
    <source>
        <strain evidence="3">JCM 3399</strain>
    </source>
</reference>
<keyword evidence="3" id="KW-1185">Reference proteome</keyword>
<sequence length="120" mass="12951">MADLLGSASRAGHRLAGRNPPVSVVLREPAGRDWKTMIVRKAPNAAVLPRCDDRAATATRAWAIRRIVTPCSDVQAERCLQPASSPIRKGAERLPVDVGSPVAGHSGESSLELISCRFWR</sequence>
<comment type="caution">
    <text evidence="2">The sequence shown here is derived from an EMBL/GenBank/DDBJ whole genome shotgun (WGS) entry which is preliminary data.</text>
</comment>
<gene>
    <name evidence="2" type="ORF">GCM10010211_10620</name>
</gene>
<accession>A0ABQ2URL3</accession>
<evidence type="ECO:0000256" key="1">
    <source>
        <dbReference type="SAM" id="MobiDB-lite"/>
    </source>
</evidence>
<protein>
    <submittedName>
        <fullName evidence="2">Uncharacterized protein</fullName>
    </submittedName>
</protein>
<evidence type="ECO:0000313" key="2">
    <source>
        <dbReference type="EMBL" id="GGU48285.1"/>
    </source>
</evidence>
<feature type="region of interest" description="Disordered" evidence="1">
    <location>
        <begin position="1"/>
        <end position="20"/>
    </location>
</feature>
<dbReference type="Proteomes" id="UP000654471">
    <property type="component" value="Unassembled WGS sequence"/>
</dbReference>
<name>A0ABQ2URL3_9ACTN</name>
<evidence type="ECO:0000313" key="3">
    <source>
        <dbReference type="Proteomes" id="UP000654471"/>
    </source>
</evidence>